<evidence type="ECO:0000256" key="1">
    <source>
        <dbReference type="ARBA" id="ARBA00006845"/>
    </source>
</evidence>
<dbReference type="SUPFAM" id="SSF52038">
    <property type="entry name" value="Barstar-related"/>
    <property type="match status" value="1"/>
</dbReference>
<evidence type="ECO:0000313" key="3">
    <source>
        <dbReference type="EMBL" id="QLL62511.1"/>
    </source>
</evidence>
<dbReference type="AlphaFoldDB" id="A0A859QUX7"/>
<gene>
    <name evidence="3" type="ORF">FKV68_14225</name>
</gene>
<evidence type="ECO:0000259" key="2">
    <source>
        <dbReference type="Pfam" id="PF01337"/>
    </source>
</evidence>
<dbReference type="Pfam" id="PF01337">
    <property type="entry name" value="Barstar"/>
    <property type="match status" value="1"/>
</dbReference>
<sequence length="112" mass="12514">MKTKIFTIPTNEIVDWQTFHSVFRSILGFPAFYGCNMDAWIDCMSYLDDPPSGMTTSFVAAGEFAVLRIDDAASFMRRCPEQYEALIECAAFVNNRRVTAGGEPILTLMLVG</sequence>
<keyword evidence="4" id="KW-1185">Reference proteome</keyword>
<dbReference type="KEGG" id="emx:FKV68_14225"/>
<dbReference type="Gene3D" id="3.30.370.10">
    <property type="entry name" value="Barstar-like"/>
    <property type="match status" value="1"/>
</dbReference>
<organism evidence="3 4">
    <name type="scientific">Sinorhizobium mexicanum</name>
    <dbReference type="NCBI Taxonomy" id="375549"/>
    <lineage>
        <taxon>Bacteria</taxon>
        <taxon>Pseudomonadati</taxon>
        <taxon>Pseudomonadota</taxon>
        <taxon>Alphaproteobacteria</taxon>
        <taxon>Hyphomicrobiales</taxon>
        <taxon>Rhizobiaceae</taxon>
        <taxon>Sinorhizobium/Ensifer group</taxon>
        <taxon>Sinorhizobium</taxon>
    </lineage>
</organism>
<name>A0A859QUX7_9HYPH</name>
<dbReference type="EMBL" id="CP041238">
    <property type="protein sequence ID" value="QLL62511.1"/>
    <property type="molecule type" value="Genomic_DNA"/>
</dbReference>
<protein>
    <submittedName>
        <fullName evidence="3">Barnase inhibitor</fullName>
    </submittedName>
</protein>
<dbReference type="PROSITE" id="PS51257">
    <property type="entry name" value="PROKAR_LIPOPROTEIN"/>
    <property type="match status" value="1"/>
</dbReference>
<feature type="domain" description="Barstar (barnase inhibitor)" evidence="2">
    <location>
        <begin position="4"/>
        <end position="91"/>
    </location>
</feature>
<reference evidence="3 4" key="1">
    <citation type="submission" date="2019-06" db="EMBL/GenBank/DDBJ databases">
        <title>Complete genome sequence of Ensifer mexicanus ITTG R7 isolated from nodules of Acacia angustissima (Mill.) Kuntze.</title>
        <authorList>
            <person name="Rincon-Rosales R."/>
            <person name="Rogel M.A."/>
            <person name="Guerrero G."/>
            <person name="Rincon-Molina C.I."/>
            <person name="Lopez-Lopez A."/>
            <person name="Martinez-Romero E."/>
        </authorList>
    </citation>
    <scope>NUCLEOTIDE SEQUENCE [LARGE SCALE GENOMIC DNA]</scope>
    <source>
        <strain evidence="3 4">ITTG R7</strain>
    </source>
</reference>
<dbReference type="RefSeq" id="WP_180938406.1">
    <property type="nucleotide sequence ID" value="NZ_CP041238.1"/>
</dbReference>
<evidence type="ECO:0000313" key="4">
    <source>
        <dbReference type="Proteomes" id="UP000510721"/>
    </source>
</evidence>
<comment type="similarity">
    <text evidence="1">Belongs to the barstar family.</text>
</comment>
<dbReference type="Proteomes" id="UP000510721">
    <property type="component" value="Chromosome"/>
</dbReference>
<proteinExistence type="inferred from homology"/>
<accession>A0A859QUX7</accession>
<dbReference type="InterPro" id="IPR000468">
    <property type="entry name" value="Barstar"/>
</dbReference>
<dbReference type="InterPro" id="IPR035905">
    <property type="entry name" value="Barstar-like_sf"/>
</dbReference>